<gene>
    <name evidence="2" type="ORF">FHL15_011079</name>
</gene>
<dbReference type="STRING" id="2512241.A0A553HJ98"/>
<keyword evidence="3" id="KW-1185">Reference proteome</keyword>
<accession>A0A553HJ98</accession>
<sequence>MATVTTTRQPFAPLNEARLHTLTSLKNRQNAIPNVSPGKRKASDVTGSDNTENVDPVLFSKRAKGTDGFFPSKDSFLKPPTFFLTKSASTNDLPVSTNPAQPSAASPLSRTFLSPASPVTKLNTTSIARSSPLSAPGGRPLTRQRSGGLRSSRRRTGGSFTRVDPPVFALPNASSSIAPFSLDAALQGTISSYTRRSNVSSKKSSSSSLSLSSSGLSDLSGLHEPQMKSSWFFDIHEDTVIEDMTNDLNHKTSGMDLMSEEQKRKKLQEEYEESKENHPPLDDVSQTSQPPSRAVRLSSNTDEMVLEKERNPLGEMDPKDYYSEGCDENSIIIVPGDEDEETPVPNDHDRRLISEVDFSVPTVGEYTEAGAIAEPGFLEEQDKCASVEELMQKSDHAAPSAAVLGPLEGTGESFEVWESSSAKDEAEPASECC</sequence>
<dbReference type="Proteomes" id="UP000319160">
    <property type="component" value="Unassembled WGS sequence"/>
</dbReference>
<feature type="region of interest" description="Disordered" evidence="1">
    <location>
        <begin position="396"/>
        <end position="433"/>
    </location>
</feature>
<feature type="compositionally biased region" description="Polar residues" evidence="1">
    <location>
        <begin position="284"/>
        <end position="298"/>
    </location>
</feature>
<feature type="region of interest" description="Disordered" evidence="1">
    <location>
        <begin position="251"/>
        <end position="298"/>
    </location>
</feature>
<dbReference type="EMBL" id="VFLP01000103">
    <property type="protein sequence ID" value="TRX88024.1"/>
    <property type="molecule type" value="Genomic_DNA"/>
</dbReference>
<feature type="region of interest" description="Disordered" evidence="1">
    <location>
        <begin position="126"/>
        <end position="165"/>
    </location>
</feature>
<comment type="caution">
    <text evidence="2">The sequence shown here is derived from an EMBL/GenBank/DDBJ whole genome shotgun (WGS) entry which is preliminary data.</text>
</comment>
<feature type="compositionally biased region" description="Basic and acidic residues" evidence="1">
    <location>
        <begin position="260"/>
        <end position="281"/>
    </location>
</feature>
<feature type="region of interest" description="Disordered" evidence="1">
    <location>
        <begin position="27"/>
        <end position="71"/>
    </location>
</feature>
<feature type="region of interest" description="Disordered" evidence="1">
    <location>
        <begin position="194"/>
        <end position="220"/>
    </location>
</feature>
<reference evidence="3" key="1">
    <citation type="submission" date="2019-06" db="EMBL/GenBank/DDBJ databases">
        <title>Draft genome sequence of the griseofulvin-producing fungus Xylaria cubensis strain G536.</title>
        <authorList>
            <person name="Mead M.E."/>
            <person name="Raja H.A."/>
            <person name="Steenwyk J.L."/>
            <person name="Knowles S.L."/>
            <person name="Oberlies N.H."/>
            <person name="Rokas A."/>
        </authorList>
    </citation>
    <scope>NUCLEOTIDE SEQUENCE [LARGE SCALE GENOMIC DNA]</scope>
    <source>
        <strain evidence="3">G536</strain>
    </source>
</reference>
<protein>
    <recommendedName>
        <fullName evidence="4">Thymidylate kinase protein</fullName>
    </recommendedName>
</protein>
<organism evidence="2 3">
    <name type="scientific">Xylaria flabelliformis</name>
    <dbReference type="NCBI Taxonomy" id="2512241"/>
    <lineage>
        <taxon>Eukaryota</taxon>
        <taxon>Fungi</taxon>
        <taxon>Dikarya</taxon>
        <taxon>Ascomycota</taxon>
        <taxon>Pezizomycotina</taxon>
        <taxon>Sordariomycetes</taxon>
        <taxon>Xylariomycetidae</taxon>
        <taxon>Xylariales</taxon>
        <taxon>Xylariaceae</taxon>
        <taxon>Xylaria</taxon>
    </lineage>
</organism>
<dbReference type="OrthoDB" id="425602at2759"/>
<proteinExistence type="predicted"/>
<feature type="region of interest" description="Disordered" evidence="1">
    <location>
        <begin position="87"/>
        <end position="112"/>
    </location>
</feature>
<evidence type="ECO:0000313" key="3">
    <source>
        <dbReference type="Proteomes" id="UP000319160"/>
    </source>
</evidence>
<dbReference type="AlphaFoldDB" id="A0A553HJ98"/>
<feature type="compositionally biased region" description="Low complexity" evidence="1">
    <location>
        <begin position="200"/>
        <end position="220"/>
    </location>
</feature>
<evidence type="ECO:0008006" key="4">
    <source>
        <dbReference type="Google" id="ProtNLM"/>
    </source>
</evidence>
<name>A0A553HJ98_9PEZI</name>
<evidence type="ECO:0000256" key="1">
    <source>
        <dbReference type="SAM" id="MobiDB-lite"/>
    </source>
</evidence>
<evidence type="ECO:0000313" key="2">
    <source>
        <dbReference type="EMBL" id="TRX88024.1"/>
    </source>
</evidence>